<comment type="caution">
    <text evidence="3">The sequence shown here is derived from an EMBL/GenBank/DDBJ whole genome shotgun (WGS) entry which is preliminary data.</text>
</comment>
<evidence type="ECO:0000313" key="4">
    <source>
        <dbReference type="Proteomes" id="UP001374579"/>
    </source>
</evidence>
<dbReference type="GO" id="GO:0003688">
    <property type="term" value="F:DNA replication origin binding"/>
    <property type="evidence" value="ECO:0007669"/>
    <property type="project" value="TreeGrafter"/>
</dbReference>
<dbReference type="GO" id="GO:0003697">
    <property type="term" value="F:single-stranded DNA binding"/>
    <property type="evidence" value="ECO:0007669"/>
    <property type="project" value="TreeGrafter"/>
</dbReference>
<keyword evidence="4" id="KW-1185">Reference proteome</keyword>
<feature type="compositionally biased region" description="Basic and acidic residues" evidence="1">
    <location>
        <begin position="253"/>
        <end position="263"/>
    </location>
</feature>
<gene>
    <name evidence="3" type="ORF">V1264_010472</name>
</gene>
<dbReference type="InterPro" id="IPR024647">
    <property type="entry name" value="DNA_pol_a_cat_su_N"/>
</dbReference>
<dbReference type="GO" id="GO:0003682">
    <property type="term" value="F:chromatin binding"/>
    <property type="evidence" value="ECO:0007669"/>
    <property type="project" value="TreeGrafter"/>
</dbReference>
<evidence type="ECO:0000259" key="2">
    <source>
        <dbReference type="Pfam" id="PF12254"/>
    </source>
</evidence>
<feature type="region of interest" description="Disordered" evidence="1">
    <location>
        <begin position="69"/>
        <end position="138"/>
    </location>
</feature>
<dbReference type="Gene3D" id="3.30.70.2820">
    <property type="match status" value="1"/>
</dbReference>
<dbReference type="GO" id="GO:1902975">
    <property type="term" value="P:mitotic DNA replication initiation"/>
    <property type="evidence" value="ECO:0007669"/>
    <property type="project" value="TreeGrafter"/>
</dbReference>
<feature type="domain" description="DNA polymerase alpha catalytic subunit N-terminal" evidence="2">
    <location>
        <begin position="41"/>
        <end position="101"/>
    </location>
</feature>
<feature type="compositionally biased region" description="Low complexity" evidence="1">
    <location>
        <begin position="184"/>
        <end position="199"/>
    </location>
</feature>
<reference evidence="3 4" key="1">
    <citation type="submission" date="2024-02" db="EMBL/GenBank/DDBJ databases">
        <title>Chromosome-scale genome assembly of the rough periwinkle Littorina saxatilis.</title>
        <authorList>
            <person name="De Jode A."/>
            <person name="Faria R."/>
            <person name="Formenti G."/>
            <person name="Sims Y."/>
            <person name="Smith T.P."/>
            <person name="Tracey A."/>
            <person name="Wood J.M.D."/>
            <person name="Zagrodzka Z.B."/>
            <person name="Johannesson K."/>
            <person name="Butlin R.K."/>
            <person name="Leder E.H."/>
        </authorList>
    </citation>
    <scope>NUCLEOTIDE SEQUENCE [LARGE SCALE GENOMIC DNA]</scope>
    <source>
        <strain evidence="3">Snail1</strain>
        <tissue evidence="3">Muscle</tissue>
    </source>
</reference>
<feature type="region of interest" description="Disordered" evidence="1">
    <location>
        <begin position="173"/>
        <end position="234"/>
    </location>
</feature>
<feature type="region of interest" description="Disordered" evidence="1">
    <location>
        <begin position="253"/>
        <end position="272"/>
    </location>
</feature>
<accession>A0AAN9G1Q4</accession>
<dbReference type="GO" id="GO:0003887">
    <property type="term" value="F:DNA-directed DNA polymerase activity"/>
    <property type="evidence" value="ECO:0007669"/>
    <property type="project" value="TreeGrafter"/>
</dbReference>
<dbReference type="PANTHER" id="PTHR45861">
    <property type="entry name" value="DNA POLYMERASE ALPHA CATALYTIC SUBUNIT"/>
    <property type="match status" value="1"/>
</dbReference>
<dbReference type="FunFam" id="3.30.70.2820:FF:000001">
    <property type="entry name" value="DNA polymerase"/>
    <property type="match status" value="1"/>
</dbReference>
<dbReference type="Gene3D" id="2.40.50.730">
    <property type="match status" value="1"/>
</dbReference>
<dbReference type="Proteomes" id="UP001374579">
    <property type="component" value="Unassembled WGS sequence"/>
</dbReference>
<dbReference type="SUPFAM" id="SSF53098">
    <property type="entry name" value="Ribonuclease H-like"/>
    <property type="match status" value="1"/>
</dbReference>
<dbReference type="EMBL" id="JBAMIC010000024">
    <property type="protein sequence ID" value="KAK7090710.1"/>
    <property type="molecule type" value="Genomic_DNA"/>
</dbReference>
<dbReference type="InterPro" id="IPR012337">
    <property type="entry name" value="RNaseH-like_sf"/>
</dbReference>
<dbReference type="AlphaFoldDB" id="A0AAN9G1Q4"/>
<evidence type="ECO:0000313" key="3">
    <source>
        <dbReference type="EMBL" id="KAK7090710.1"/>
    </source>
</evidence>
<evidence type="ECO:0000256" key="1">
    <source>
        <dbReference type="SAM" id="MobiDB-lite"/>
    </source>
</evidence>
<protein>
    <recommendedName>
        <fullName evidence="2">DNA polymerase alpha catalytic subunit N-terminal domain-containing protein</fullName>
    </recommendedName>
</protein>
<feature type="compositionally biased region" description="Polar residues" evidence="1">
    <location>
        <begin position="173"/>
        <end position="183"/>
    </location>
</feature>
<dbReference type="GO" id="GO:0005658">
    <property type="term" value="C:alpha DNA polymerase:primase complex"/>
    <property type="evidence" value="ECO:0007669"/>
    <property type="project" value="TreeGrafter"/>
</dbReference>
<feature type="region of interest" description="Disordered" evidence="1">
    <location>
        <begin position="1"/>
        <end position="36"/>
    </location>
</feature>
<dbReference type="GO" id="GO:0006272">
    <property type="term" value="P:leading strand elongation"/>
    <property type="evidence" value="ECO:0007669"/>
    <property type="project" value="TreeGrafter"/>
</dbReference>
<dbReference type="NCBIfam" id="TIGR00592">
    <property type="entry name" value="pol2"/>
    <property type="match status" value="1"/>
</dbReference>
<dbReference type="PANTHER" id="PTHR45861:SF1">
    <property type="entry name" value="DNA POLYMERASE ALPHA CATALYTIC SUBUNIT"/>
    <property type="match status" value="1"/>
</dbReference>
<organism evidence="3 4">
    <name type="scientific">Littorina saxatilis</name>
    <dbReference type="NCBI Taxonomy" id="31220"/>
    <lineage>
        <taxon>Eukaryota</taxon>
        <taxon>Metazoa</taxon>
        <taxon>Spiralia</taxon>
        <taxon>Lophotrochozoa</taxon>
        <taxon>Mollusca</taxon>
        <taxon>Gastropoda</taxon>
        <taxon>Caenogastropoda</taxon>
        <taxon>Littorinimorpha</taxon>
        <taxon>Littorinoidea</taxon>
        <taxon>Littorinidae</taxon>
        <taxon>Littorina</taxon>
    </lineage>
</organism>
<dbReference type="GO" id="GO:0006273">
    <property type="term" value="P:lagging strand elongation"/>
    <property type="evidence" value="ECO:0007669"/>
    <property type="project" value="TreeGrafter"/>
</dbReference>
<dbReference type="Pfam" id="PF12254">
    <property type="entry name" value="DNA_pol_alpha_N"/>
    <property type="match status" value="1"/>
</dbReference>
<proteinExistence type="predicted"/>
<name>A0AAN9G1Q4_9CAEN</name>
<sequence length="540" mass="60551">MAPTKAEDMADDTAQPVESLAQSRSRRQRVDKTGRSAAFELLRKSKKDGSKNKYDLLEEKNVYDVVEESEYSDMVRERQEDDWIVDDDGAGYVEDGREIFDDDMDEESVTKGEGKSKPGASKKNKNIVRPGTKPKKDIKTMFAAAAASNKRKPERDVSVASDDILGDLMQELQGGTKTSTPVLSKSGKASKPAAAAKKAINPFLVKPESQKPKAVPAPTRQAKPLAPKQEVKTSKRSLDLDIVPVLPVSTMKRRAEVKVKQEPVEEEEDMENVDQVLSDADEVDGGVPAQHRHDDAMDLNDINFDDDDGDDDFSVKKEKDVTAVETKPAITSEELLNGWESIKCEDVGQSESVMDVHMEGSELPLVADDDGNQVLRFYWLDTFEDPYKQPGSVYLFGKMWIESAKTHVSCCVTVKHIERKIYLLPRATKMDLKTKIDTEEPVSMMDVYQEFNDKMAERHKITKFKSKKATKKYAFEKADVPVESDYLEVHYAADLPVLPSDLHGETFSHVFGTHTSSLENLLIDRKMKGPCWLDLHGVRE</sequence>